<sequence>MKFVSDVKDELEIQLPKLKTSLKIITGFVTKEAFDFVNEIIEDINIEKWILFKLNLLDFQKGSSSFDFKKAIETGWKVYVDNSVHAKNYIFDENKYLQGSANLTSKGIGLHIENSDENCTLLKYNNDTRIWVENKFNDSLEINENNMEQVQRYIDEVINIEDKDILFKKQKSLEKRINKEHYNFEIDENYKKFNNIYLLDRIEVFKEVLQNNNITLEITYENLINIYKFKPNSSLVKEYIIDLDKIVKYDKFNVNNKMYSYTPKIYKYKNKYFLENVDYYCKNKINSKELKIINESLKYLYKKGICVNFDEDKMYFRRYKEVPYYKNFYSLENIQKELLEQYYIGKLQKLTEVNVHNKIKSFRLEE</sequence>
<organism evidence="2 3">
    <name type="scientific">Tepidibacter hydrothermalis</name>
    <dbReference type="NCBI Taxonomy" id="3036126"/>
    <lineage>
        <taxon>Bacteria</taxon>
        <taxon>Bacillati</taxon>
        <taxon>Bacillota</taxon>
        <taxon>Clostridia</taxon>
        <taxon>Peptostreptococcales</taxon>
        <taxon>Peptostreptococcaceae</taxon>
        <taxon>Tepidibacter</taxon>
    </lineage>
</organism>
<dbReference type="Proteomes" id="UP001222800">
    <property type="component" value="Chromosome"/>
</dbReference>
<name>A0ABY8EEV4_9FIRM</name>
<evidence type="ECO:0000259" key="1">
    <source>
        <dbReference type="PROSITE" id="PS50035"/>
    </source>
</evidence>
<evidence type="ECO:0000313" key="2">
    <source>
        <dbReference type="EMBL" id="WFD11311.1"/>
    </source>
</evidence>
<protein>
    <recommendedName>
        <fullName evidence="1">PLD phosphodiesterase domain-containing protein</fullName>
    </recommendedName>
</protein>
<accession>A0ABY8EEV4</accession>
<proteinExistence type="predicted"/>
<evidence type="ECO:0000313" key="3">
    <source>
        <dbReference type="Proteomes" id="UP001222800"/>
    </source>
</evidence>
<keyword evidence="3" id="KW-1185">Reference proteome</keyword>
<dbReference type="InterPro" id="IPR001736">
    <property type="entry name" value="PLipase_D/transphosphatidylase"/>
</dbReference>
<feature type="domain" description="PLD phosphodiesterase" evidence="1">
    <location>
        <begin position="80"/>
        <end position="107"/>
    </location>
</feature>
<dbReference type="PROSITE" id="PS50035">
    <property type="entry name" value="PLD"/>
    <property type="match status" value="1"/>
</dbReference>
<dbReference type="RefSeq" id="WP_277733334.1">
    <property type="nucleotide sequence ID" value="NZ_CP120733.1"/>
</dbReference>
<reference evidence="2 3" key="1">
    <citation type="submission" date="2023-03" db="EMBL/GenBank/DDBJ databases">
        <title>Complete genome sequence of Tepidibacter sp. SWIR-1, isolated from a deep-sea hydrothermal vent.</title>
        <authorList>
            <person name="Li X."/>
        </authorList>
    </citation>
    <scope>NUCLEOTIDE SEQUENCE [LARGE SCALE GENOMIC DNA]</scope>
    <source>
        <strain evidence="2 3">SWIR-1</strain>
    </source>
</reference>
<gene>
    <name evidence="2" type="ORF">P4S50_04335</name>
</gene>
<dbReference type="EMBL" id="CP120733">
    <property type="protein sequence ID" value="WFD11311.1"/>
    <property type="molecule type" value="Genomic_DNA"/>
</dbReference>